<gene>
    <name evidence="2" type="ORF">DFP82_102280</name>
</gene>
<dbReference type="SUPFAM" id="SSF48452">
    <property type="entry name" value="TPR-like"/>
    <property type="match status" value="1"/>
</dbReference>
<sequence>MNHIYRTNLKTMGLLSIVLSASMVITGCNTTAKEEKSATVKALSQPSLVYLADANPGDFEAWMTVAKSNYDSKNYARALRAANEALKFDKQAVGARQIAMLSSIKLTENNISAYHNDSLMDSSDKAMLKNKLTNITTLIQNSN</sequence>
<protein>
    <recommendedName>
        <fullName evidence="4">Tetratricopeptide repeat protein</fullName>
    </recommendedName>
</protein>
<organism evidence="2 3">
    <name type="scientific">Psychrobacter fozii</name>
    <dbReference type="NCBI Taxonomy" id="198480"/>
    <lineage>
        <taxon>Bacteria</taxon>
        <taxon>Pseudomonadati</taxon>
        <taxon>Pseudomonadota</taxon>
        <taxon>Gammaproteobacteria</taxon>
        <taxon>Moraxellales</taxon>
        <taxon>Moraxellaceae</taxon>
        <taxon>Psychrobacter</taxon>
    </lineage>
</organism>
<name>A0A2V4UJG8_9GAMM</name>
<feature type="chain" id="PRO_5016079955" description="Tetratricopeptide repeat protein" evidence="1">
    <location>
        <begin position="22"/>
        <end position="143"/>
    </location>
</feature>
<proteinExistence type="predicted"/>
<evidence type="ECO:0000313" key="2">
    <source>
        <dbReference type="EMBL" id="PYE40317.1"/>
    </source>
</evidence>
<evidence type="ECO:0008006" key="4">
    <source>
        <dbReference type="Google" id="ProtNLM"/>
    </source>
</evidence>
<comment type="caution">
    <text evidence="2">The sequence shown here is derived from an EMBL/GenBank/DDBJ whole genome shotgun (WGS) entry which is preliminary data.</text>
</comment>
<keyword evidence="1" id="KW-0732">Signal</keyword>
<evidence type="ECO:0000256" key="1">
    <source>
        <dbReference type="SAM" id="SignalP"/>
    </source>
</evidence>
<dbReference type="OrthoDB" id="6658811at2"/>
<dbReference type="InterPro" id="IPR011990">
    <property type="entry name" value="TPR-like_helical_dom_sf"/>
</dbReference>
<keyword evidence="3" id="KW-1185">Reference proteome</keyword>
<dbReference type="AlphaFoldDB" id="A0A2V4UJG8"/>
<dbReference type="Proteomes" id="UP000247746">
    <property type="component" value="Unassembled WGS sequence"/>
</dbReference>
<dbReference type="EMBL" id="QJSU01000002">
    <property type="protein sequence ID" value="PYE40317.1"/>
    <property type="molecule type" value="Genomic_DNA"/>
</dbReference>
<evidence type="ECO:0000313" key="3">
    <source>
        <dbReference type="Proteomes" id="UP000247746"/>
    </source>
</evidence>
<dbReference type="PROSITE" id="PS51257">
    <property type="entry name" value="PROKAR_LIPOPROTEIN"/>
    <property type="match status" value="1"/>
</dbReference>
<feature type="signal peptide" evidence="1">
    <location>
        <begin position="1"/>
        <end position="21"/>
    </location>
</feature>
<reference evidence="2 3" key="1">
    <citation type="submission" date="2018-06" db="EMBL/GenBank/DDBJ databases">
        <title>Genomic Encyclopedia of Type Strains, Phase III (KMG-III): the genomes of soil and plant-associated and newly described type strains.</title>
        <authorList>
            <person name="Whitman W."/>
        </authorList>
    </citation>
    <scope>NUCLEOTIDE SEQUENCE [LARGE SCALE GENOMIC DNA]</scope>
    <source>
        <strain evidence="2 3">CECT 5889</strain>
    </source>
</reference>
<dbReference type="RefSeq" id="WP_110922485.1">
    <property type="nucleotide sequence ID" value="NZ_QJSU01000002.1"/>
</dbReference>
<accession>A0A2V4UJG8</accession>